<evidence type="ECO:0000256" key="1">
    <source>
        <dbReference type="SAM" id="Phobius"/>
    </source>
</evidence>
<protein>
    <submittedName>
        <fullName evidence="2">Uncharacterized protein</fullName>
    </submittedName>
</protein>
<gene>
    <name evidence="2" type="ORF">METZ01_LOCUS67869</name>
</gene>
<reference evidence="2" key="1">
    <citation type="submission" date="2018-05" db="EMBL/GenBank/DDBJ databases">
        <authorList>
            <person name="Lanie J.A."/>
            <person name="Ng W.-L."/>
            <person name="Kazmierczak K.M."/>
            <person name="Andrzejewski T.M."/>
            <person name="Davidsen T.M."/>
            <person name="Wayne K.J."/>
            <person name="Tettelin H."/>
            <person name="Glass J.I."/>
            <person name="Rusch D."/>
            <person name="Podicherti R."/>
            <person name="Tsui H.-C.T."/>
            <person name="Winkler M.E."/>
        </authorList>
    </citation>
    <scope>NUCLEOTIDE SEQUENCE</scope>
</reference>
<evidence type="ECO:0000313" key="2">
    <source>
        <dbReference type="EMBL" id="SVA15015.1"/>
    </source>
</evidence>
<dbReference type="AlphaFoldDB" id="A0A381TFU9"/>
<dbReference type="EMBL" id="UINC01004532">
    <property type="protein sequence ID" value="SVA15015.1"/>
    <property type="molecule type" value="Genomic_DNA"/>
</dbReference>
<name>A0A381TFU9_9ZZZZ</name>
<keyword evidence="1" id="KW-1133">Transmembrane helix</keyword>
<feature type="transmembrane region" description="Helical" evidence="1">
    <location>
        <begin position="12"/>
        <end position="30"/>
    </location>
</feature>
<organism evidence="2">
    <name type="scientific">marine metagenome</name>
    <dbReference type="NCBI Taxonomy" id="408172"/>
    <lineage>
        <taxon>unclassified sequences</taxon>
        <taxon>metagenomes</taxon>
        <taxon>ecological metagenomes</taxon>
    </lineage>
</organism>
<proteinExistence type="predicted"/>
<sequence length="328" mass="37011">MKILKKIKESKCMTVIFLSIFAGGCSMFIIPRYPEVIYNDRQPLISVTYDYGEIEVHLPLVYPRYRPEQIAFQVYSGGDTTFPLISVMQGPLDEIVLFLPHGVLDVEDSTNLIKIMPQDYDFRNFYVPFKGIGAGRIDLPVNAIDFKPLIVQGVVTLAQNDSTLSGVALSVQVFPATLARTKSDENGIFEMGIPGEFMKSPNIELVAGTNLIFKPFRQKLDYSNTKGIYQDVRIGPSKTLEGPIYLTNKKYVHFRENPDVGSETKFLLDKGESVAVKRMTRGEYFGDIEVLLQDGKLVVFDGWVVKEDLTLMQLENIFSKESNHEPVE</sequence>
<keyword evidence="1" id="KW-0472">Membrane</keyword>
<accession>A0A381TFU9</accession>
<keyword evidence="1" id="KW-0812">Transmembrane</keyword>
<dbReference type="PROSITE" id="PS51257">
    <property type="entry name" value="PROKAR_LIPOPROTEIN"/>
    <property type="match status" value="1"/>
</dbReference>